<dbReference type="EMBL" id="BAABVV010000037">
    <property type="protein sequence ID" value="GAA6114620.1"/>
    <property type="molecule type" value="Genomic_DNA"/>
</dbReference>
<dbReference type="SUPFAM" id="SSF53448">
    <property type="entry name" value="Nucleotide-diphospho-sugar transferases"/>
    <property type="match status" value="1"/>
</dbReference>
<dbReference type="Proteomes" id="UP001438112">
    <property type="component" value="Unassembled WGS sequence"/>
</dbReference>
<keyword evidence="6" id="KW-0472">Membrane</keyword>
<comment type="subcellular location">
    <subcellularLocation>
        <location evidence="1">Cell membrane</location>
        <topology evidence="1">Peripheral membrane protein</topology>
    </subcellularLocation>
</comment>
<dbReference type="PANTHER" id="PTHR37316">
    <property type="entry name" value="TEICHOIC ACID GLYCEROL-PHOSPHATE PRIMASE"/>
    <property type="match status" value="1"/>
</dbReference>
<accession>A0ABP9ZII6</accession>
<dbReference type="RefSeq" id="WP_353318176.1">
    <property type="nucleotide sequence ID" value="NZ_BAABVV010000037.1"/>
</dbReference>
<reference evidence="8 9" key="1">
    <citation type="submission" date="2024-03" db="EMBL/GenBank/DDBJ databases">
        <title>Inconsistent identification of Apilactobacillus kunkeei-related strains obtained by well-developed overall genome related indices.</title>
        <authorList>
            <person name="Maeno S."/>
            <person name="Endo A."/>
        </authorList>
    </citation>
    <scope>NUCLEOTIDE SEQUENCE [LARGE SCALE GENOMIC DNA]</scope>
    <source>
        <strain evidence="8 9">20H-10</strain>
    </source>
</reference>
<feature type="domain" description="Glycosyltransferase 2-like" evidence="7">
    <location>
        <begin position="7"/>
        <end position="171"/>
    </location>
</feature>
<dbReference type="InterPro" id="IPR001173">
    <property type="entry name" value="Glyco_trans_2-like"/>
</dbReference>
<name>A0ABP9ZII6_9LACO</name>
<dbReference type="Gene3D" id="3.40.50.12580">
    <property type="match status" value="2"/>
</dbReference>
<keyword evidence="4" id="KW-0808">Transferase</keyword>
<evidence type="ECO:0000256" key="4">
    <source>
        <dbReference type="ARBA" id="ARBA00022679"/>
    </source>
</evidence>
<evidence type="ECO:0000313" key="8">
    <source>
        <dbReference type="EMBL" id="GAA6114620.1"/>
    </source>
</evidence>
<dbReference type="InterPro" id="IPR007554">
    <property type="entry name" value="Glycerophosphate_synth"/>
</dbReference>
<dbReference type="PANTHER" id="PTHR37316:SF3">
    <property type="entry name" value="TEICHOIC ACID GLYCEROL-PHOSPHATE TRANSFERASE"/>
    <property type="match status" value="1"/>
</dbReference>
<evidence type="ECO:0000313" key="9">
    <source>
        <dbReference type="Proteomes" id="UP001438112"/>
    </source>
</evidence>
<comment type="caution">
    <text evidence="8">The sequence shown here is derived from an EMBL/GenBank/DDBJ whole genome shotgun (WGS) entry which is preliminary data.</text>
</comment>
<dbReference type="Pfam" id="PF04464">
    <property type="entry name" value="Glyphos_transf"/>
    <property type="match status" value="2"/>
</dbReference>
<organism evidence="8 9">
    <name type="scientific">Apilactobacillus apinorum</name>
    <dbReference type="NCBI Taxonomy" id="1218495"/>
    <lineage>
        <taxon>Bacteria</taxon>
        <taxon>Bacillati</taxon>
        <taxon>Bacillota</taxon>
        <taxon>Bacilli</taxon>
        <taxon>Lactobacillales</taxon>
        <taxon>Lactobacillaceae</taxon>
        <taxon>Apilactobacillus</taxon>
    </lineage>
</organism>
<protein>
    <recommendedName>
        <fullName evidence="7">Glycosyltransferase 2-like domain-containing protein</fullName>
    </recommendedName>
</protein>
<dbReference type="Pfam" id="PF00535">
    <property type="entry name" value="Glycos_transf_2"/>
    <property type="match status" value="1"/>
</dbReference>
<evidence type="ECO:0000256" key="1">
    <source>
        <dbReference type="ARBA" id="ARBA00004202"/>
    </source>
</evidence>
<dbReference type="InterPro" id="IPR029044">
    <property type="entry name" value="Nucleotide-diphossugar_trans"/>
</dbReference>
<comment type="similarity">
    <text evidence="2">Belongs to the CDP-glycerol glycerophosphotransferase family.</text>
</comment>
<dbReference type="SUPFAM" id="SSF53756">
    <property type="entry name" value="UDP-Glycosyltransferase/glycogen phosphorylase"/>
    <property type="match status" value="2"/>
</dbReference>
<dbReference type="InterPro" id="IPR043148">
    <property type="entry name" value="TagF_C"/>
</dbReference>
<dbReference type="InterPro" id="IPR043149">
    <property type="entry name" value="TagF_N"/>
</dbReference>
<keyword evidence="3" id="KW-1003">Cell membrane</keyword>
<proteinExistence type="inferred from homology"/>
<evidence type="ECO:0000256" key="3">
    <source>
        <dbReference type="ARBA" id="ARBA00022475"/>
    </source>
</evidence>
<dbReference type="InterPro" id="IPR051612">
    <property type="entry name" value="Teichoic_Acid_Biosynth"/>
</dbReference>
<dbReference type="Gene3D" id="3.40.50.11820">
    <property type="match status" value="2"/>
</dbReference>
<evidence type="ECO:0000256" key="5">
    <source>
        <dbReference type="ARBA" id="ARBA00022944"/>
    </source>
</evidence>
<dbReference type="Gene3D" id="3.90.550.10">
    <property type="entry name" value="Spore Coat Polysaccharide Biosynthesis Protein SpsA, Chain A"/>
    <property type="match status" value="1"/>
</dbReference>
<evidence type="ECO:0000256" key="2">
    <source>
        <dbReference type="ARBA" id="ARBA00010488"/>
    </source>
</evidence>
<evidence type="ECO:0000259" key="7">
    <source>
        <dbReference type="Pfam" id="PF00535"/>
    </source>
</evidence>
<evidence type="ECO:0000256" key="6">
    <source>
        <dbReference type="ARBA" id="ARBA00023136"/>
    </source>
</evidence>
<gene>
    <name evidence="8" type="ORF">AP20H10_09830</name>
</gene>
<keyword evidence="5" id="KW-0777">Teichoic acid biosynthesis</keyword>
<sequence length="1676" mass="196407">MREPYLSVIVACYNVEDYIRRCLDSIANTTFPKDSLEVLMIDDESTDKTKDIVDEYAEKYDFFRALHKTNGGISTTRNYGMKHARGKYIAFVDGDDIVPEDAYSNLTYKARQNDSDVVVGFVERFDKYRLTNSYLHSFAVHDDYNATNLKSNHDLLYDTTVWNKLYKRSFLVENNIQFIEGMIYEDIPFTLDVHLKSKKTSIIEDVVYKWRWRESSDSITQTRSALSNFQNRLDALNIAYKMLLDAGFDKKDSIIIDFMYKVLFLDIYIFIQNLGDNEEDYIYKVQEMVYVFLRDWNLWSSDIFKLLPIKHQIMYHALQFNDISLINSFTYNEVIGDFKISFHGRKYQLRLPEISNDKDLISHLNVSNNNCKIDQKIRKAEYRDIKKGTFEISGAFKFNRIKLIKKWFNKANSSETITANLINIKNNKSYKVNIVRKPTILLKRIMKPKGKYNNAGYEVVFSIPKAVKHLGIGTWKLQISNSISNKYFINDVATNPTDKLAERKLMPFERDGFKVITRYNSVGTLVFDVNSVEAKKGHDPIISVPNVKDEEHVIFNMTNATASDYNMVISDGHNQVMAKQDHEGGFIFALSDFNKLFVNKKVGLFIRDTVTNALVGYSFFSEKMHKQINLSNDYSLSMYYGDPDHMEMTYERTPFVINKMTINSSNVLKVEAKLKNYSDLKNVNINNSRVEMISKDKQTRVVLDEYNNDLKFNEGILSFNYKLTNDQKTQLNLLSGDYQFKAYIYNENKVDIYRIKYAKKAKIGLTELPFKGSSVVKYEVKKDADKNILLCINQPFFKLIDSKKSLRSLSYSLIYPLMRFLPLRKVMVFDSYWSSKFDSNERLMYEYVVKEHPEIKTVWIFNNTETKITGNADKVKVNSFKYWYYLAVAKYIIQNTNMPNRYAKRKGQIEVETLHGTFLKHMGYDEPHFKFGTKKIQNLFAHRNRRWDYLVVPSDYMARTASKAFNYSQKIIKSGFPRNDELYTNNNVDYCNQIKSKIGIPLDKKVILYAPTYRADAGFDFKLDLDKLQDKLSDEYILLVRLHYFVAHSNSFYSNPGFVYDVSDYDNINDLYLIADTLVTDYSSVMFDFAHLKRPMIFYAYDKDWYLDEENRGVYLDYDKQMPGPIVSDENQLIDSLVNLNSVHNQYKEQLEQFYTEFAQYGDGGTATKQVVETVLNTNDDDLDQEPDDKLITRKIGHFFNTNYLQAEILNWLSKKLSKKNIVIFESFFGTQYSDNPKAIYEYMTKNYPQYKLYWNVNDEDKQYFINNNIPYILRFGFSSIWKQARAKYWVTNVRRPFRWQPSEDTVVLQTWHGTPLKTLAADVMKVTMPGMNAQKYHKDVFKDDNRWSRLIAPNMYSAKIMQRAFRMKANQMQLDGYPRNDVLINHTSDDIQRIKKSLNIDSNKKVVLYAPTWRDNEYVKNDEFTAKLHLDLDQIKAAFGSDVLVLVRTHYLISNNLDLSSYTDIALDVSQYPDIADLYLISDVLITDYSSVMFDYATLKRPMIFFTYDLDAYANEIRGFYFDFVKEAPGPMVKTTKDVVSNLKDILDNWQPDEKYMEFFNKYASWMDGNASKRAVEKMLSKHSLEEVYDDNLESYNLEKTMIVNDGSALWQPDKDFADFKDIKFAINIDGDQKVEVIKEMHLIDPHFNEQVGDSFALIKLNSNSYWVNIFDLRK</sequence>
<keyword evidence="9" id="KW-1185">Reference proteome</keyword>